<sequence length="121" mass="12992">MGPQMDGPVRRGVLWSTMSPYGVRRFSPPMTIMLIKSSCHRVLISSKLGSDRPQLRCCLLMRSMSVCHLLTSPPPPPPPPPLLLLSGLATNPKSIFCIPPSSLPSPPVAPSYLSTLASSIS</sequence>
<dbReference type="Proteomes" id="UP000249661">
    <property type="component" value="Unassembled WGS sequence"/>
</dbReference>
<gene>
    <name evidence="1" type="ORF">BO66DRAFT_87881</name>
</gene>
<proteinExistence type="predicted"/>
<accession>A0ACD1H8L5</accession>
<evidence type="ECO:0000313" key="1">
    <source>
        <dbReference type="EMBL" id="RAH70100.1"/>
    </source>
</evidence>
<keyword evidence="2" id="KW-1185">Reference proteome</keyword>
<reference evidence="1" key="1">
    <citation type="submission" date="2018-02" db="EMBL/GenBank/DDBJ databases">
        <title>The genomes of Aspergillus section Nigri reveals drivers in fungal speciation.</title>
        <authorList>
            <consortium name="DOE Joint Genome Institute"/>
            <person name="Vesth T.C."/>
            <person name="Nybo J."/>
            <person name="Theobald S."/>
            <person name="Brandl J."/>
            <person name="Frisvad J.C."/>
            <person name="Nielsen K.F."/>
            <person name="Lyhne E.K."/>
            <person name="Kogle M.E."/>
            <person name="Kuo A."/>
            <person name="Riley R."/>
            <person name="Clum A."/>
            <person name="Nolan M."/>
            <person name="Lipzen A."/>
            <person name="Salamov A."/>
            <person name="Henrissat B."/>
            <person name="Wiebenga A."/>
            <person name="De vries R.P."/>
            <person name="Grigoriev I.V."/>
            <person name="Mortensen U.H."/>
            <person name="Andersen M.R."/>
            <person name="Baker S.E."/>
        </authorList>
    </citation>
    <scope>NUCLEOTIDE SEQUENCE</scope>
    <source>
        <strain evidence="1">CBS 121060</strain>
    </source>
</reference>
<protein>
    <submittedName>
        <fullName evidence="1">Uncharacterized protein</fullName>
    </submittedName>
</protein>
<dbReference type="EMBL" id="KZ824956">
    <property type="protein sequence ID" value="RAH70100.1"/>
    <property type="molecule type" value="Genomic_DNA"/>
</dbReference>
<evidence type="ECO:0000313" key="2">
    <source>
        <dbReference type="Proteomes" id="UP000249661"/>
    </source>
</evidence>
<organism evidence="1 2">
    <name type="scientific">Aspergillus aculeatinus CBS 121060</name>
    <dbReference type="NCBI Taxonomy" id="1448322"/>
    <lineage>
        <taxon>Eukaryota</taxon>
        <taxon>Fungi</taxon>
        <taxon>Dikarya</taxon>
        <taxon>Ascomycota</taxon>
        <taxon>Pezizomycotina</taxon>
        <taxon>Eurotiomycetes</taxon>
        <taxon>Eurotiomycetidae</taxon>
        <taxon>Eurotiales</taxon>
        <taxon>Aspergillaceae</taxon>
        <taxon>Aspergillus</taxon>
        <taxon>Aspergillus subgen. Circumdati</taxon>
    </lineage>
</organism>
<name>A0ACD1H8L5_9EURO</name>